<name>A0A285RVU7_9BACL</name>
<accession>A0A285RVU7</accession>
<gene>
    <name evidence="2" type="ORF">SAMN05880501_10241</name>
</gene>
<reference evidence="3" key="1">
    <citation type="submission" date="2017-08" db="EMBL/GenBank/DDBJ databases">
        <authorList>
            <person name="Varghese N."/>
            <person name="Submissions S."/>
        </authorList>
    </citation>
    <scope>NUCLEOTIDE SEQUENCE [LARGE SCALE GENOMIC DNA]</scope>
    <source>
        <strain evidence="3">JC22</strain>
    </source>
</reference>
<keyword evidence="1" id="KW-0812">Transmembrane</keyword>
<keyword evidence="1" id="KW-1133">Transmembrane helix</keyword>
<organism evidence="2 3">
    <name type="scientific">Ureibacillus xyleni</name>
    <dbReference type="NCBI Taxonomy" id="614648"/>
    <lineage>
        <taxon>Bacteria</taxon>
        <taxon>Bacillati</taxon>
        <taxon>Bacillota</taxon>
        <taxon>Bacilli</taxon>
        <taxon>Bacillales</taxon>
        <taxon>Caryophanaceae</taxon>
        <taxon>Ureibacillus</taxon>
    </lineage>
</organism>
<sequence>MKGRTHLTIGLGIGAVASVSQTLEMMPVILVASGVASLAPDLDGNNLLNKHVTKTAKLIKKRGIFVGLALIVLSLYTYFFNMNFLFTLDGKWFTQQNLLLLFVWGSIIIGLSLKNMETLKNILMSILSLFLLYYAITHELWWLVMFALYIGGAGWFAHRGPTHTIWALVYWWYMSYLLQVSTGVDSLALICTSAYLSHIVGDMLTKKGVQFLYPLSNKVFRIRL</sequence>
<feature type="transmembrane region" description="Helical" evidence="1">
    <location>
        <begin position="170"/>
        <end position="196"/>
    </location>
</feature>
<evidence type="ECO:0000256" key="1">
    <source>
        <dbReference type="SAM" id="Phobius"/>
    </source>
</evidence>
<dbReference type="Pfam" id="PF04307">
    <property type="entry name" value="YdjM"/>
    <property type="match status" value="1"/>
</dbReference>
<keyword evidence="1" id="KW-0472">Membrane</keyword>
<dbReference type="EMBL" id="OBMQ01000002">
    <property type="protein sequence ID" value="SOB98537.1"/>
    <property type="molecule type" value="Genomic_DNA"/>
</dbReference>
<dbReference type="Proteomes" id="UP000219636">
    <property type="component" value="Unassembled WGS sequence"/>
</dbReference>
<keyword evidence="3" id="KW-1185">Reference proteome</keyword>
<evidence type="ECO:0000313" key="2">
    <source>
        <dbReference type="EMBL" id="SOB98537.1"/>
    </source>
</evidence>
<dbReference type="InterPro" id="IPR007404">
    <property type="entry name" value="YdjM-like"/>
</dbReference>
<evidence type="ECO:0000313" key="3">
    <source>
        <dbReference type="Proteomes" id="UP000219636"/>
    </source>
</evidence>
<feature type="transmembrane region" description="Helical" evidence="1">
    <location>
        <begin position="125"/>
        <end position="150"/>
    </location>
</feature>
<dbReference type="AlphaFoldDB" id="A0A285RVU7"/>
<dbReference type="RefSeq" id="WP_097072408.1">
    <property type="nucleotide sequence ID" value="NZ_OBMQ01000002.1"/>
</dbReference>
<proteinExistence type="predicted"/>
<protein>
    <submittedName>
        <fullName evidence="2">Inner membrane protein</fullName>
    </submittedName>
</protein>
<feature type="transmembrane region" description="Helical" evidence="1">
    <location>
        <begin position="64"/>
        <end position="86"/>
    </location>
</feature>
<feature type="transmembrane region" description="Helical" evidence="1">
    <location>
        <begin position="92"/>
        <end position="113"/>
    </location>
</feature>
<dbReference type="OrthoDB" id="2706144at2"/>